<dbReference type="SUPFAM" id="SSF52833">
    <property type="entry name" value="Thioredoxin-like"/>
    <property type="match status" value="1"/>
</dbReference>
<dbReference type="Gene3D" id="3.40.30.10">
    <property type="entry name" value="Glutaredoxin"/>
    <property type="match status" value="1"/>
</dbReference>
<accession>A0A126UW54</accession>
<gene>
    <name evidence="3" type="ORF">RC74_00525</name>
</gene>
<proteinExistence type="inferred from homology"/>
<dbReference type="PANTHER" id="PTHR30041:SF8">
    <property type="entry name" value="PROTEIN YFFB"/>
    <property type="match status" value="1"/>
</dbReference>
<evidence type="ECO:0000313" key="4">
    <source>
        <dbReference type="Proteomes" id="UP000070371"/>
    </source>
</evidence>
<dbReference type="KEGG" id="hat:RC74_00525"/>
<dbReference type="Pfam" id="PF03960">
    <property type="entry name" value="ArsC"/>
    <property type="match status" value="1"/>
</dbReference>
<reference evidence="3 4" key="1">
    <citation type="submission" date="2016-02" db="EMBL/GenBank/DDBJ databases">
        <title>Complete genome sequence of Halocynthiibacter arcticus PAMC 20958t from arctic marine sediment.</title>
        <authorList>
            <person name="Lee Y.M."/>
            <person name="Baek K."/>
            <person name="Lee H.K."/>
            <person name="Shin S.C."/>
        </authorList>
    </citation>
    <scope>NUCLEOTIDE SEQUENCE [LARGE SCALE GENOMIC DNA]</scope>
    <source>
        <strain evidence="3">PAMC 20958</strain>
    </source>
</reference>
<dbReference type="PROSITE" id="PS51353">
    <property type="entry name" value="ARSC"/>
    <property type="match status" value="1"/>
</dbReference>
<dbReference type="AlphaFoldDB" id="A0A126UW54"/>
<evidence type="ECO:0000256" key="2">
    <source>
        <dbReference type="PROSITE-ProRule" id="PRU01282"/>
    </source>
</evidence>
<evidence type="ECO:0000313" key="3">
    <source>
        <dbReference type="EMBL" id="AML49965.1"/>
    </source>
</evidence>
<comment type="similarity">
    <text evidence="1 2">Belongs to the ArsC family.</text>
</comment>
<dbReference type="InterPro" id="IPR036249">
    <property type="entry name" value="Thioredoxin-like_sf"/>
</dbReference>
<organism evidence="3 4">
    <name type="scientific">Falsihalocynthiibacter arcticus</name>
    <dbReference type="NCBI Taxonomy" id="1579316"/>
    <lineage>
        <taxon>Bacteria</taxon>
        <taxon>Pseudomonadati</taxon>
        <taxon>Pseudomonadota</taxon>
        <taxon>Alphaproteobacteria</taxon>
        <taxon>Rhodobacterales</taxon>
        <taxon>Roseobacteraceae</taxon>
        <taxon>Falsihalocynthiibacter</taxon>
    </lineage>
</organism>
<dbReference type="Proteomes" id="UP000070371">
    <property type="component" value="Chromosome"/>
</dbReference>
<evidence type="ECO:0000256" key="1">
    <source>
        <dbReference type="ARBA" id="ARBA00007198"/>
    </source>
</evidence>
<name>A0A126UW54_9RHOB</name>
<dbReference type="STRING" id="1579316.RC74_00525"/>
<keyword evidence="4" id="KW-1185">Reference proteome</keyword>
<dbReference type="InterPro" id="IPR006660">
    <property type="entry name" value="Arsenate_reductase-like"/>
</dbReference>
<protein>
    <submittedName>
        <fullName evidence="3">Arsenate reductase</fullName>
    </submittedName>
</protein>
<dbReference type="EMBL" id="CP014327">
    <property type="protein sequence ID" value="AML49965.1"/>
    <property type="molecule type" value="Genomic_DNA"/>
</dbReference>
<dbReference type="RefSeq" id="WP_039000951.1">
    <property type="nucleotide sequence ID" value="NZ_CP014327.1"/>
</dbReference>
<sequence>MKIWTLKNCDTCRKAVKELEAEFGALERVDVRDDGVAPVDLARFYAAFGEDILNRRSTTWRALSPESREGNPLTLLAAHPTLMKRPVIQLDERLFLGWGKDVQAELMQSK</sequence>
<dbReference type="OrthoDB" id="9803749at2"/>
<dbReference type="PANTHER" id="PTHR30041">
    <property type="entry name" value="ARSENATE REDUCTASE"/>
    <property type="match status" value="1"/>
</dbReference>